<accession>A0AAV1UK41</accession>
<dbReference type="GO" id="GO:0006508">
    <property type="term" value="P:proteolysis"/>
    <property type="evidence" value="ECO:0007669"/>
    <property type="project" value="InterPro"/>
</dbReference>
<protein>
    <recommendedName>
        <fullName evidence="3">Peptidase A2 domain-containing protein</fullName>
    </recommendedName>
</protein>
<evidence type="ECO:0000313" key="5">
    <source>
        <dbReference type="Proteomes" id="UP001162060"/>
    </source>
</evidence>
<gene>
    <name evidence="4" type="ORF">PM001_LOCUS19203</name>
</gene>
<dbReference type="AlphaFoldDB" id="A0AAV1UK41"/>
<dbReference type="SUPFAM" id="SSF50630">
    <property type="entry name" value="Acid proteases"/>
    <property type="match status" value="1"/>
</dbReference>
<comment type="caution">
    <text evidence="4">The sequence shown here is derived from an EMBL/GenBank/DDBJ whole genome shotgun (WGS) entry which is preliminary data.</text>
</comment>
<dbReference type="Proteomes" id="UP001162060">
    <property type="component" value="Unassembled WGS sequence"/>
</dbReference>
<keyword evidence="1" id="KW-0378">Hydrolase</keyword>
<dbReference type="InterPro" id="IPR021109">
    <property type="entry name" value="Peptidase_aspartic_dom_sf"/>
</dbReference>
<dbReference type="GO" id="GO:0004190">
    <property type="term" value="F:aspartic-type endopeptidase activity"/>
    <property type="evidence" value="ECO:0007669"/>
    <property type="project" value="InterPro"/>
</dbReference>
<evidence type="ECO:0000256" key="1">
    <source>
        <dbReference type="ARBA" id="ARBA00022801"/>
    </source>
</evidence>
<dbReference type="InterPro" id="IPR001969">
    <property type="entry name" value="Aspartic_peptidase_AS"/>
</dbReference>
<evidence type="ECO:0000256" key="2">
    <source>
        <dbReference type="SAM" id="MobiDB-lite"/>
    </source>
</evidence>
<feature type="region of interest" description="Disordered" evidence="2">
    <location>
        <begin position="21"/>
        <end position="58"/>
    </location>
</feature>
<dbReference type="PROSITE" id="PS50175">
    <property type="entry name" value="ASP_PROT_RETROV"/>
    <property type="match status" value="1"/>
</dbReference>
<evidence type="ECO:0000313" key="4">
    <source>
        <dbReference type="EMBL" id="CAK7934053.1"/>
    </source>
</evidence>
<reference evidence="4" key="1">
    <citation type="submission" date="2024-01" db="EMBL/GenBank/DDBJ databases">
        <authorList>
            <person name="Webb A."/>
        </authorList>
    </citation>
    <scope>NUCLEOTIDE SEQUENCE</scope>
    <source>
        <strain evidence="4">Pm1</strain>
    </source>
</reference>
<feature type="domain" description="Peptidase A2" evidence="3">
    <location>
        <begin position="90"/>
        <end position="112"/>
    </location>
</feature>
<proteinExistence type="predicted"/>
<evidence type="ECO:0000259" key="3">
    <source>
        <dbReference type="PROSITE" id="PS50175"/>
    </source>
</evidence>
<dbReference type="PROSITE" id="PS00141">
    <property type="entry name" value="ASP_PROTEASE"/>
    <property type="match status" value="1"/>
</dbReference>
<dbReference type="InterPro" id="IPR001995">
    <property type="entry name" value="Peptidase_A2_cat"/>
</dbReference>
<dbReference type="Gene3D" id="2.40.70.10">
    <property type="entry name" value="Acid Proteases"/>
    <property type="match status" value="1"/>
</dbReference>
<name>A0AAV1UK41_9STRA</name>
<organism evidence="4 5">
    <name type="scientific">Peronospora matthiolae</name>
    <dbReference type="NCBI Taxonomy" id="2874970"/>
    <lineage>
        <taxon>Eukaryota</taxon>
        <taxon>Sar</taxon>
        <taxon>Stramenopiles</taxon>
        <taxon>Oomycota</taxon>
        <taxon>Peronosporomycetes</taxon>
        <taxon>Peronosporales</taxon>
        <taxon>Peronosporaceae</taxon>
        <taxon>Peronospora</taxon>
    </lineage>
</organism>
<sequence>MWCKFHKTKYHNSSECFALKKQREEHKPAEIQTTVSSKSKYSRFEKESSDSDSDSNSEMKLVRLVAKKHTSTKLASLRIKVQLNNANGTFDALLDSGASMSIINQKTLQANFHLDVKSRIVDQVSDGKWRGDK</sequence>
<dbReference type="EMBL" id="CAKLBY020000197">
    <property type="protein sequence ID" value="CAK7934053.1"/>
    <property type="molecule type" value="Genomic_DNA"/>
</dbReference>